<dbReference type="AlphaFoldDB" id="A0A1V8SEP9"/>
<dbReference type="SUPFAM" id="SSF51011">
    <property type="entry name" value="Glycosyl hydrolase domain"/>
    <property type="match status" value="1"/>
</dbReference>
<keyword evidence="5" id="KW-1185">Reference proteome</keyword>
<comment type="caution">
    <text evidence="4">The sequence shown here is derived from an EMBL/GenBank/DDBJ whole genome shotgun (WGS) entry which is preliminary data.</text>
</comment>
<feature type="region of interest" description="Disordered" evidence="2">
    <location>
        <begin position="235"/>
        <end position="267"/>
    </location>
</feature>
<dbReference type="Gene3D" id="2.40.30.140">
    <property type="match status" value="1"/>
</dbReference>
<organism evidence="4 5">
    <name type="scientific">Cryoendolithus antarcticus</name>
    <dbReference type="NCBI Taxonomy" id="1507870"/>
    <lineage>
        <taxon>Eukaryota</taxon>
        <taxon>Fungi</taxon>
        <taxon>Dikarya</taxon>
        <taxon>Ascomycota</taxon>
        <taxon>Pezizomycotina</taxon>
        <taxon>Dothideomycetes</taxon>
        <taxon>Dothideomycetidae</taxon>
        <taxon>Cladosporiales</taxon>
        <taxon>Cladosporiaceae</taxon>
        <taxon>Cryoendolithus</taxon>
    </lineage>
</organism>
<proteinExistence type="inferred from homology"/>
<dbReference type="Proteomes" id="UP000192596">
    <property type="component" value="Unassembled WGS sequence"/>
</dbReference>
<dbReference type="OrthoDB" id="550577at2759"/>
<accession>A0A1V8SEP9</accession>
<protein>
    <recommendedName>
        <fullName evidence="3">Glycosyl hydrolase family 13 catalytic domain-containing protein</fullName>
    </recommendedName>
</protein>
<comment type="similarity">
    <text evidence="1">Belongs to the glycosyl hydrolase 13 family.</text>
</comment>
<gene>
    <name evidence="4" type="ORF">B0A48_16479</name>
</gene>
<dbReference type="Gene3D" id="2.60.40.1180">
    <property type="entry name" value="Golgi alpha-mannosidase II"/>
    <property type="match status" value="1"/>
</dbReference>
<dbReference type="SUPFAM" id="SSF51445">
    <property type="entry name" value="(Trans)glycosidases"/>
    <property type="match status" value="1"/>
</dbReference>
<dbReference type="GO" id="GO:0005975">
    <property type="term" value="P:carbohydrate metabolic process"/>
    <property type="evidence" value="ECO:0007669"/>
    <property type="project" value="InterPro"/>
</dbReference>
<dbReference type="Gene3D" id="3.20.20.80">
    <property type="entry name" value="Glycosidases"/>
    <property type="match status" value="1"/>
</dbReference>
<feature type="region of interest" description="Disordered" evidence="2">
    <location>
        <begin position="1"/>
        <end position="49"/>
    </location>
</feature>
<dbReference type="Pfam" id="PF00128">
    <property type="entry name" value="Alpha-amylase"/>
    <property type="match status" value="2"/>
</dbReference>
<dbReference type="InterPro" id="IPR006047">
    <property type="entry name" value="GH13_cat_dom"/>
</dbReference>
<dbReference type="PANTHER" id="PTHR43447">
    <property type="entry name" value="ALPHA-AMYLASE"/>
    <property type="match status" value="1"/>
</dbReference>
<evidence type="ECO:0000259" key="3">
    <source>
        <dbReference type="SMART" id="SM00642"/>
    </source>
</evidence>
<dbReference type="InterPro" id="IPR017853">
    <property type="entry name" value="GH"/>
</dbReference>
<evidence type="ECO:0000313" key="5">
    <source>
        <dbReference type="Proteomes" id="UP000192596"/>
    </source>
</evidence>
<evidence type="ECO:0000256" key="1">
    <source>
        <dbReference type="ARBA" id="ARBA00008061"/>
    </source>
</evidence>
<feature type="domain" description="Glycosyl hydrolase family 13 catalytic" evidence="3">
    <location>
        <begin position="50"/>
        <end position="491"/>
    </location>
</feature>
<dbReference type="STRING" id="1507870.A0A1V8SEP9"/>
<dbReference type="EMBL" id="NAJO01000052">
    <property type="protein sequence ID" value="OQN97615.1"/>
    <property type="molecule type" value="Genomic_DNA"/>
</dbReference>
<feature type="compositionally biased region" description="Pro residues" evidence="2">
    <location>
        <begin position="23"/>
        <end position="38"/>
    </location>
</feature>
<dbReference type="SMART" id="SM00642">
    <property type="entry name" value="Aamy"/>
    <property type="match status" value="1"/>
</dbReference>
<sequence>MSWLKSLHIRPKGSSPTPSNQQPSPPIPPRPAAKPPPTADNDSDTYPDNTTLLQTFEWHTPSHPPPTGSTHCPSSHYALLTRLLPSLPPLGITTIWLPPGCKSNTVGSNGYDCYDIWDLGEFDQKYARATKWGSREELADLIKRAGEVRVEVMWDAVLNHKTAGDRVEECWAVEVEDHDRRLEKGEPRKMECWVRYDFPGREGRYSQKSWGSEDFSGTDWDQRTERNGIFKIIDDPATYPKPPARQASGGISRFARGKPPPPPVRPGRDWAQDVDDLHGNYDFLMFSNIRYTSPSVRDDTFAWGKWMLRSTGVQSFRLDAVQHISYAFIRDWIAHVQACNRALRGKEALIVGEIWTNEVRRITKWLDTVGQGVKCFDSPLLYNFSRISQDVTSGSKNADLRTVKRDSLLAIRPEAALTVVGNHDTQAGQASHTPMAAELRILWYAFTLLRAESQPCVFWGDLYGTQGPLAEGPTCLNAQGRTLLPSLMLARKLYAYGPQIEYFTDAAVVGWTRAGGKGREGCAVILSIGKKGVEHCVRMQIGIEGETWVDLMGGRKVLIDEEGRGEFGVVGRGAAVYVREQAGGRERFPVEWDLEIYRGR</sequence>
<evidence type="ECO:0000256" key="2">
    <source>
        <dbReference type="SAM" id="MobiDB-lite"/>
    </source>
</evidence>
<dbReference type="CDD" id="cd11318">
    <property type="entry name" value="AmyAc_bac_fung_AmyA"/>
    <property type="match status" value="1"/>
</dbReference>
<dbReference type="InParanoid" id="A0A1V8SEP9"/>
<reference evidence="5" key="1">
    <citation type="submission" date="2017-03" db="EMBL/GenBank/DDBJ databases">
        <title>Genomes of endolithic fungi from Antarctica.</title>
        <authorList>
            <person name="Coleine C."/>
            <person name="Masonjones S."/>
            <person name="Stajich J.E."/>
        </authorList>
    </citation>
    <scope>NUCLEOTIDE SEQUENCE [LARGE SCALE GENOMIC DNA]</scope>
    <source>
        <strain evidence="5">CCFEE 5527</strain>
    </source>
</reference>
<name>A0A1V8SEP9_9PEZI</name>
<evidence type="ECO:0000313" key="4">
    <source>
        <dbReference type="EMBL" id="OQN97615.1"/>
    </source>
</evidence>
<dbReference type="InterPro" id="IPR013780">
    <property type="entry name" value="Glyco_hydro_b"/>
</dbReference>